<dbReference type="Proteomes" id="UP000807306">
    <property type="component" value="Unassembled WGS sequence"/>
</dbReference>
<sequence>MDLAKSIHRQISREKGDCNPNHAVDMYAILAGTCQDISLLVDLLPSYLFSGSDKEVITWAVAGVSLGGHSGWKLLGEDPRISVGIPIIGCPVIKLGSQQ</sequence>
<proteinExistence type="predicted"/>
<keyword evidence="2" id="KW-1185">Reference proteome</keyword>
<dbReference type="InterPro" id="IPR029058">
    <property type="entry name" value="AB_hydrolase_fold"/>
</dbReference>
<dbReference type="EMBL" id="MU157827">
    <property type="protein sequence ID" value="KAF9533715.1"/>
    <property type="molecule type" value="Genomic_DNA"/>
</dbReference>
<accession>A0A9P6EQV5</accession>
<dbReference type="OrthoDB" id="2152248at2759"/>
<evidence type="ECO:0000313" key="2">
    <source>
        <dbReference type="Proteomes" id="UP000807306"/>
    </source>
</evidence>
<protein>
    <submittedName>
        <fullName evidence="1">Uncharacterized protein</fullName>
    </submittedName>
</protein>
<organism evidence="1 2">
    <name type="scientific">Crepidotus variabilis</name>
    <dbReference type="NCBI Taxonomy" id="179855"/>
    <lineage>
        <taxon>Eukaryota</taxon>
        <taxon>Fungi</taxon>
        <taxon>Dikarya</taxon>
        <taxon>Basidiomycota</taxon>
        <taxon>Agaricomycotina</taxon>
        <taxon>Agaricomycetes</taxon>
        <taxon>Agaricomycetidae</taxon>
        <taxon>Agaricales</taxon>
        <taxon>Agaricineae</taxon>
        <taxon>Crepidotaceae</taxon>
        <taxon>Crepidotus</taxon>
    </lineage>
</organism>
<name>A0A9P6EQV5_9AGAR</name>
<dbReference type="Gene3D" id="3.40.50.1820">
    <property type="entry name" value="alpha/beta hydrolase"/>
    <property type="match status" value="1"/>
</dbReference>
<comment type="caution">
    <text evidence="1">The sequence shown here is derived from an EMBL/GenBank/DDBJ whole genome shotgun (WGS) entry which is preliminary data.</text>
</comment>
<reference evidence="1" key="1">
    <citation type="submission" date="2020-11" db="EMBL/GenBank/DDBJ databases">
        <authorList>
            <consortium name="DOE Joint Genome Institute"/>
            <person name="Ahrendt S."/>
            <person name="Riley R."/>
            <person name="Andreopoulos W."/>
            <person name="Labutti K."/>
            <person name="Pangilinan J."/>
            <person name="Ruiz-Duenas F.J."/>
            <person name="Barrasa J.M."/>
            <person name="Sanchez-Garcia M."/>
            <person name="Camarero S."/>
            <person name="Miyauchi S."/>
            <person name="Serrano A."/>
            <person name="Linde D."/>
            <person name="Babiker R."/>
            <person name="Drula E."/>
            <person name="Ayuso-Fernandez I."/>
            <person name="Pacheco R."/>
            <person name="Padilla G."/>
            <person name="Ferreira P."/>
            <person name="Barriuso J."/>
            <person name="Kellner H."/>
            <person name="Castanera R."/>
            <person name="Alfaro M."/>
            <person name="Ramirez L."/>
            <person name="Pisabarro A.G."/>
            <person name="Kuo A."/>
            <person name="Tritt A."/>
            <person name="Lipzen A."/>
            <person name="He G."/>
            <person name="Yan M."/>
            <person name="Ng V."/>
            <person name="Cullen D."/>
            <person name="Martin F."/>
            <person name="Rosso M.-N."/>
            <person name="Henrissat B."/>
            <person name="Hibbett D."/>
            <person name="Martinez A.T."/>
            <person name="Grigoriev I.V."/>
        </authorList>
    </citation>
    <scope>NUCLEOTIDE SEQUENCE</scope>
    <source>
        <strain evidence="1">CBS 506.95</strain>
    </source>
</reference>
<gene>
    <name evidence="1" type="ORF">CPB83DRAFT_405236</name>
</gene>
<evidence type="ECO:0000313" key="1">
    <source>
        <dbReference type="EMBL" id="KAF9533715.1"/>
    </source>
</evidence>
<dbReference type="AlphaFoldDB" id="A0A9P6EQV5"/>